<keyword evidence="2" id="KW-1185">Reference proteome</keyword>
<proteinExistence type="predicted"/>
<dbReference type="Proteomes" id="UP000643165">
    <property type="component" value="Unassembled WGS sequence"/>
</dbReference>
<evidence type="ECO:0000313" key="2">
    <source>
        <dbReference type="Proteomes" id="UP000643165"/>
    </source>
</evidence>
<dbReference type="EMBL" id="BOPB01000011">
    <property type="protein sequence ID" value="GIJ21878.1"/>
    <property type="molecule type" value="Genomic_DNA"/>
</dbReference>
<protein>
    <submittedName>
        <fullName evidence="1">Uncharacterized protein</fullName>
    </submittedName>
</protein>
<reference evidence="1 2" key="1">
    <citation type="submission" date="2021-01" db="EMBL/GenBank/DDBJ databases">
        <title>Whole genome shotgun sequence of Verrucosispora lutea NBRC 106530.</title>
        <authorList>
            <person name="Komaki H."/>
            <person name="Tamura T."/>
        </authorList>
    </citation>
    <scope>NUCLEOTIDE SEQUENCE [LARGE SCALE GENOMIC DNA]</scope>
    <source>
        <strain evidence="1 2">NBRC 106530</strain>
    </source>
</reference>
<evidence type="ECO:0000313" key="1">
    <source>
        <dbReference type="EMBL" id="GIJ21878.1"/>
    </source>
</evidence>
<sequence>MEPGNLAFGVAEPVASGVDGGAVMRSVFEAMRIHTYGRSRVGLRAPAAPRRVPSQLLAAVSAVCCGEDEAQAAHLSAVGRGRSSGGKQ</sequence>
<accession>A0ABQ4IVD1</accession>
<organism evidence="1 2">
    <name type="scientific">Micromonospora lutea</name>
    <dbReference type="NCBI Taxonomy" id="419825"/>
    <lineage>
        <taxon>Bacteria</taxon>
        <taxon>Bacillati</taxon>
        <taxon>Actinomycetota</taxon>
        <taxon>Actinomycetes</taxon>
        <taxon>Micromonosporales</taxon>
        <taxon>Micromonosporaceae</taxon>
        <taxon>Micromonospora</taxon>
    </lineage>
</organism>
<name>A0ABQ4IVD1_9ACTN</name>
<comment type="caution">
    <text evidence="1">The sequence shown here is derived from an EMBL/GenBank/DDBJ whole genome shotgun (WGS) entry which is preliminary data.</text>
</comment>
<gene>
    <name evidence="1" type="ORF">Vlu01_25020</name>
</gene>